<accession>A0A0F9APA2</accession>
<sequence>MLTKEEMMKTECYTCRLLEMTEFPEDKNRVSNKGYRCSAGRFDLSTRLDGSRIPQYFAWSGIAIPNKTVAKAQTNCKDYQAMK</sequence>
<dbReference type="AlphaFoldDB" id="A0A0F9APA2"/>
<protein>
    <submittedName>
        <fullName evidence="1">Uncharacterized protein</fullName>
    </submittedName>
</protein>
<name>A0A0F9APA2_9ZZZZ</name>
<proteinExistence type="predicted"/>
<organism evidence="1">
    <name type="scientific">marine sediment metagenome</name>
    <dbReference type="NCBI Taxonomy" id="412755"/>
    <lineage>
        <taxon>unclassified sequences</taxon>
        <taxon>metagenomes</taxon>
        <taxon>ecological metagenomes</taxon>
    </lineage>
</organism>
<comment type="caution">
    <text evidence="1">The sequence shown here is derived from an EMBL/GenBank/DDBJ whole genome shotgun (WGS) entry which is preliminary data.</text>
</comment>
<gene>
    <name evidence="1" type="ORF">LCGC14_2548140</name>
</gene>
<dbReference type="EMBL" id="LAZR01041750">
    <property type="protein sequence ID" value="KKL11205.1"/>
    <property type="molecule type" value="Genomic_DNA"/>
</dbReference>
<reference evidence="1" key="1">
    <citation type="journal article" date="2015" name="Nature">
        <title>Complex archaea that bridge the gap between prokaryotes and eukaryotes.</title>
        <authorList>
            <person name="Spang A."/>
            <person name="Saw J.H."/>
            <person name="Jorgensen S.L."/>
            <person name="Zaremba-Niedzwiedzka K."/>
            <person name="Martijn J."/>
            <person name="Lind A.E."/>
            <person name="van Eijk R."/>
            <person name="Schleper C."/>
            <person name="Guy L."/>
            <person name="Ettema T.J."/>
        </authorList>
    </citation>
    <scope>NUCLEOTIDE SEQUENCE</scope>
</reference>
<evidence type="ECO:0000313" key="1">
    <source>
        <dbReference type="EMBL" id="KKL11205.1"/>
    </source>
</evidence>